<evidence type="ECO:0000313" key="1">
    <source>
        <dbReference type="EMBL" id="UYV84217.1"/>
    </source>
</evidence>
<name>A0ABY6LV39_9ARAC</name>
<proteinExistence type="predicted"/>
<reference evidence="1 2" key="1">
    <citation type="submission" date="2022-03" db="EMBL/GenBank/DDBJ databases">
        <title>A chromosomal length assembly of Cordylochernes scorpioides.</title>
        <authorList>
            <person name="Zeh D."/>
            <person name="Zeh J."/>
        </authorList>
    </citation>
    <scope>NUCLEOTIDE SEQUENCE [LARGE SCALE GENOMIC DNA]</scope>
    <source>
        <strain evidence="1">IN4F17</strain>
        <tissue evidence="1">Whole Body</tissue>
    </source>
</reference>
<gene>
    <name evidence="1" type="ORF">LAZ67_X001555</name>
</gene>
<organism evidence="1 2">
    <name type="scientific">Cordylochernes scorpioides</name>
    <dbReference type="NCBI Taxonomy" id="51811"/>
    <lineage>
        <taxon>Eukaryota</taxon>
        <taxon>Metazoa</taxon>
        <taxon>Ecdysozoa</taxon>
        <taxon>Arthropoda</taxon>
        <taxon>Chelicerata</taxon>
        <taxon>Arachnida</taxon>
        <taxon>Pseudoscorpiones</taxon>
        <taxon>Cheliferoidea</taxon>
        <taxon>Chernetidae</taxon>
        <taxon>Cordylochernes</taxon>
    </lineage>
</organism>
<evidence type="ECO:0000313" key="2">
    <source>
        <dbReference type="Proteomes" id="UP001235939"/>
    </source>
</evidence>
<accession>A0ABY6LV39</accession>
<evidence type="ECO:0008006" key="3">
    <source>
        <dbReference type="Google" id="ProtNLM"/>
    </source>
</evidence>
<protein>
    <recommendedName>
        <fullName evidence="3">Transposase Tc1-like domain-containing protein</fullName>
    </recommendedName>
</protein>
<dbReference type="Proteomes" id="UP001235939">
    <property type="component" value="Chromosome X"/>
</dbReference>
<dbReference type="EMBL" id="CP092886">
    <property type="protein sequence ID" value="UYV84217.1"/>
    <property type="molecule type" value="Genomic_DNA"/>
</dbReference>
<sequence>MTVSRIWNLWVYDTQAKPTRFPHDLNESYSHVKSHESRNRIVCKLKIPARTVRRRLQQNEMQCDQRRTWMQGLREVVLSVLATPRWPHPCLAPLWRRHIASVHSTSSTWRITWSDGIGYRWKHVYRDRETIRLDMELVKILRTEKCIRPILFCANLMDFNLESSYSCVNCSRLPKASVEGRQHLSEVVLVLSLDLHCMGNDGTTGVALLHQILPETGRQPGELFGRFRQLSVRMLWASQWKHSTFPRPKKSDMSEATSK</sequence>
<keyword evidence="2" id="KW-1185">Reference proteome</keyword>